<dbReference type="Pfam" id="PF00078">
    <property type="entry name" value="RVT_1"/>
    <property type="match status" value="1"/>
</dbReference>
<comment type="caution">
    <text evidence="2">The sequence shown here is derived from an EMBL/GenBank/DDBJ whole genome shotgun (WGS) entry which is preliminary data.</text>
</comment>
<dbReference type="PROSITE" id="PS50878">
    <property type="entry name" value="RT_POL"/>
    <property type="match status" value="1"/>
</dbReference>
<accession>A0AAV4GZ79</accession>
<evidence type="ECO:0000313" key="2">
    <source>
        <dbReference type="EMBL" id="GFR91197.1"/>
    </source>
</evidence>
<dbReference type="Proteomes" id="UP000762676">
    <property type="component" value="Unassembled WGS sequence"/>
</dbReference>
<dbReference type="EMBL" id="BMAT01001715">
    <property type="protein sequence ID" value="GFR91197.1"/>
    <property type="molecule type" value="Genomic_DNA"/>
</dbReference>
<dbReference type="AlphaFoldDB" id="A0AAV4GZ79"/>
<feature type="domain" description="Reverse transcriptase" evidence="1">
    <location>
        <begin position="1"/>
        <end position="120"/>
    </location>
</feature>
<evidence type="ECO:0000259" key="1">
    <source>
        <dbReference type="PROSITE" id="PS50878"/>
    </source>
</evidence>
<organism evidence="2 3">
    <name type="scientific">Elysia marginata</name>
    <dbReference type="NCBI Taxonomy" id="1093978"/>
    <lineage>
        <taxon>Eukaryota</taxon>
        <taxon>Metazoa</taxon>
        <taxon>Spiralia</taxon>
        <taxon>Lophotrochozoa</taxon>
        <taxon>Mollusca</taxon>
        <taxon>Gastropoda</taxon>
        <taxon>Heterobranchia</taxon>
        <taxon>Euthyneura</taxon>
        <taxon>Panpulmonata</taxon>
        <taxon>Sacoglossa</taxon>
        <taxon>Placobranchoidea</taxon>
        <taxon>Plakobranchidae</taxon>
        <taxon>Elysia</taxon>
    </lineage>
</organism>
<protein>
    <submittedName>
        <fullName evidence="2">Very-long-chain enoyl-CoA reductase</fullName>
    </submittedName>
</protein>
<sequence>MSAAFYTINRKELLTILKEIVENELRIIQLLLSETTLDGCRPTQETPFTTNMGTPQGDSLSPVLFTIYLENALKDVRGAQNNSQQPAHCIPSEINYADDIDFIGTESISLGDIEKKTKNA</sequence>
<gene>
    <name evidence="2" type="ORF">ElyMa_000837700</name>
</gene>
<name>A0AAV4GZ79_9GAST</name>
<keyword evidence="3" id="KW-1185">Reference proteome</keyword>
<evidence type="ECO:0000313" key="3">
    <source>
        <dbReference type="Proteomes" id="UP000762676"/>
    </source>
</evidence>
<dbReference type="InterPro" id="IPR000477">
    <property type="entry name" value="RT_dom"/>
</dbReference>
<proteinExistence type="predicted"/>
<reference evidence="2 3" key="1">
    <citation type="journal article" date="2021" name="Elife">
        <title>Chloroplast acquisition without the gene transfer in kleptoplastic sea slugs, Plakobranchus ocellatus.</title>
        <authorList>
            <person name="Maeda T."/>
            <person name="Takahashi S."/>
            <person name="Yoshida T."/>
            <person name="Shimamura S."/>
            <person name="Takaki Y."/>
            <person name="Nagai Y."/>
            <person name="Toyoda A."/>
            <person name="Suzuki Y."/>
            <person name="Arimoto A."/>
            <person name="Ishii H."/>
            <person name="Satoh N."/>
            <person name="Nishiyama T."/>
            <person name="Hasebe M."/>
            <person name="Maruyama T."/>
            <person name="Minagawa J."/>
            <person name="Obokata J."/>
            <person name="Shigenobu S."/>
        </authorList>
    </citation>
    <scope>NUCLEOTIDE SEQUENCE [LARGE SCALE GENOMIC DNA]</scope>
</reference>